<feature type="compositionally biased region" description="Basic and acidic residues" evidence="1">
    <location>
        <begin position="237"/>
        <end position="247"/>
    </location>
</feature>
<reference evidence="2 3" key="1">
    <citation type="journal article" date="2014" name="BMC Genomics">
        <title>Comparative genome sequencing reveals chemotype-specific gene clusters in the toxigenic black mold Stachybotrys.</title>
        <authorList>
            <person name="Semeiks J."/>
            <person name="Borek D."/>
            <person name="Otwinowski Z."/>
            <person name="Grishin N.V."/>
        </authorList>
    </citation>
    <scope>NUCLEOTIDE SEQUENCE [LARGE SCALE GENOMIC DNA]</scope>
    <source>
        <strain evidence="3">CBS 109288 / IBT 7711</strain>
    </source>
</reference>
<feature type="compositionally biased region" description="Polar residues" evidence="1">
    <location>
        <begin position="172"/>
        <end position="184"/>
    </location>
</feature>
<gene>
    <name evidence="2" type="ORF">S7711_00099</name>
</gene>
<dbReference type="Proteomes" id="UP000028045">
    <property type="component" value="Unassembled WGS sequence"/>
</dbReference>
<keyword evidence="3" id="KW-1185">Reference proteome</keyword>
<feature type="region of interest" description="Disordered" evidence="1">
    <location>
        <begin position="531"/>
        <end position="584"/>
    </location>
</feature>
<dbReference type="EMBL" id="KL648097">
    <property type="protein sequence ID" value="KEY72082.1"/>
    <property type="molecule type" value="Genomic_DNA"/>
</dbReference>
<feature type="compositionally biased region" description="Basic and acidic residues" evidence="1">
    <location>
        <begin position="79"/>
        <end position="88"/>
    </location>
</feature>
<dbReference type="AlphaFoldDB" id="A0A084B3F3"/>
<sequence length="691" mass="73765">MRTAPDPAQVELACRADLDRTRQNELPLSYHTKGASYAPTKPNGVDHIPKQERQKLGAKWQVTIDDEESRQMEGLVDDNEGRCYDHRPGRSRPPLQAQPLGQAPPIQVKKDISQQRVNTPPAVPAPRPQVPSRSSSRSTRFKVDRVPPGNMKPQLRAPSPRVFASLSALQDLPQTQSMARTRSATPVPPEKPQSTAVKESGASTNGHAHLKTNGATSSREVLPRREPEKTSQSLLDVDDRPVIDLSEKAQGTDGNTSVVEEDPRDLLDTTLKMVLELEKSALELSLRTDLLENNSIVLQYDLSELLLTLGRIAHRSRTAQQLAGLNAQLLSGSREPKKVSVERPPRYTYSAEALESLRPNPPTEKMPSIFSVQQASTPPRKPAAVRSTSAKSVAAVNEAMASQKLAKTAMPESVMWKPAVTNADDIETATKGKPIIAERPQHVSSKPAMPTSVVDIGRGVETTPKQNKITADGPPKATTGSTMSRPAVADVAGIETASEGKPNTAERFQQVRSGPIMPTSVVDIGNGVETATQQTNTTAKGPPKVSARPTMSTPAVTNGHGVGAGTREQSIATEEPQKVTSTTTPKITVNSPAFVPPAFVPPTHVQTSMFAGPESRATLEPGTTTNGHNPPSEAGTSERLAPTTNGVSGLDTWSAPVKVTTGIAAPKLKGLGASRFASGRVLHEGKFTGSS</sequence>
<dbReference type="OrthoDB" id="5143322at2759"/>
<protein>
    <submittedName>
        <fullName evidence="2">Uncharacterized protein</fullName>
    </submittedName>
</protein>
<dbReference type="HOGENOM" id="CLU_491052_0_0_1"/>
<feature type="region of interest" description="Disordered" evidence="1">
    <location>
        <begin position="615"/>
        <end position="652"/>
    </location>
</feature>
<organism evidence="2 3">
    <name type="scientific">Stachybotrys chartarum (strain CBS 109288 / IBT 7711)</name>
    <name type="common">Toxic black mold</name>
    <name type="synonym">Stilbospora chartarum</name>
    <dbReference type="NCBI Taxonomy" id="1280523"/>
    <lineage>
        <taxon>Eukaryota</taxon>
        <taxon>Fungi</taxon>
        <taxon>Dikarya</taxon>
        <taxon>Ascomycota</taxon>
        <taxon>Pezizomycotina</taxon>
        <taxon>Sordariomycetes</taxon>
        <taxon>Hypocreomycetidae</taxon>
        <taxon>Hypocreales</taxon>
        <taxon>Stachybotryaceae</taxon>
        <taxon>Stachybotrys</taxon>
    </lineage>
</organism>
<accession>A0A084B3F3</accession>
<feature type="region of interest" description="Disordered" evidence="1">
    <location>
        <begin position="20"/>
        <end position="260"/>
    </location>
</feature>
<feature type="compositionally biased region" description="Polar residues" evidence="1">
    <location>
        <begin position="567"/>
        <end position="584"/>
    </location>
</feature>
<name>A0A084B3F3_STACB</name>
<evidence type="ECO:0000256" key="1">
    <source>
        <dbReference type="SAM" id="MobiDB-lite"/>
    </source>
</evidence>
<proteinExistence type="predicted"/>
<feature type="compositionally biased region" description="Low complexity" evidence="1">
    <location>
        <begin position="93"/>
        <end position="107"/>
    </location>
</feature>
<feature type="compositionally biased region" description="Polar residues" evidence="1">
    <location>
        <begin position="192"/>
        <end position="206"/>
    </location>
</feature>
<evidence type="ECO:0000313" key="2">
    <source>
        <dbReference type="EMBL" id="KEY72082.1"/>
    </source>
</evidence>
<evidence type="ECO:0000313" key="3">
    <source>
        <dbReference type="Proteomes" id="UP000028045"/>
    </source>
</evidence>
<feature type="region of interest" description="Disordered" evidence="1">
    <location>
        <begin position="464"/>
        <end position="485"/>
    </location>
</feature>